<dbReference type="GO" id="GO:0006396">
    <property type="term" value="P:RNA processing"/>
    <property type="evidence" value="ECO:0007669"/>
    <property type="project" value="InterPro"/>
</dbReference>
<reference evidence="3 4" key="2">
    <citation type="journal article" date="2019" name="G3 (Bethesda)">
        <title>Hybrid Assembly of the Genome of the Entomopathogenic Nematode Steinernema carpocapsae Identifies the X-Chromosome.</title>
        <authorList>
            <person name="Serra L."/>
            <person name="Macchietto M."/>
            <person name="Macias-Munoz A."/>
            <person name="McGill C.J."/>
            <person name="Rodriguez I.M."/>
            <person name="Rodriguez B."/>
            <person name="Murad R."/>
            <person name="Mortazavi A."/>
        </authorList>
    </citation>
    <scope>NUCLEOTIDE SEQUENCE [LARGE SCALE GENOMIC DNA]</scope>
    <source>
        <strain evidence="3 4">ALL</strain>
    </source>
</reference>
<organism evidence="3 4">
    <name type="scientific">Steinernema carpocapsae</name>
    <name type="common">Entomopathogenic nematode</name>
    <dbReference type="NCBI Taxonomy" id="34508"/>
    <lineage>
        <taxon>Eukaryota</taxon>
        <taxon>Metazoa</taxon>
        <taxon>Ecdysozoa</taxon>
        <taxon>Nematoda</taxon>
        <taxon>Chromadorea</taxon>
        <taxon>Rhabditida</taxon>
        <taxon>Tylenchina</taxon>
        <taxon>Panagrolaimomorpha</taxon>
        <taxon>Strongyloidoidea</taxon>
        <taxon>Steinernematidae</taxon>
        <taxon>Steinernema</taxon>
    </lineage>
</organism>
<proteinExistence type="predicted"/>
<dbReference type="STRING" id="34508.A0A4U8UZQ2"/>
<feature type="region of interest" description="Disordered" evidence="1">
    <location>
        <begin position="316"/>
        <end position="341"/>
    </location>
</feature>
<dbReference type="OrthoDB" id="10067323at2759"/>
<protein>
    <recommendedName>
        <fullName evidence="2">Wbp11/ELF5/Saf1 N-terminal domain-containing protein</fullName>
    </recommendedName>
</protein>
<evidence type="ECO:0000256" key="1">
    <source>
        <dbReference type="SAM" id="MobiDB-lite"/>
    </source>
</evidence>
<reference evidence="3 4" key="1">
    <citation type="journal article" date="2015" name="Genome Biol.">
        <title>Comparative genomics of Steinernema reveals deeply conserved gene regulatory networks.</title>
        <authorList>
            <person name="Dillman A.R."/>
            <person name="Macchietto M."/>
            <person name="Porter C.F."/>
            <person name="Rogers A."/>
            <person name="Williams B."/>
            <person name="Antoshechkin I."/>
            <person name="Lee M.M."/>
            <person name="Goodwin Z."/>
            <person name="Lu X."/>
            <person name="Lewis E.E."/>
            <person name="Goodrich-Blair H."/>
            <person name="Stock S.P."/>
            <person name="Adams B.J."/>
            <person name="Sternberg P.W."/>
            <person name="Mortazavi A."/>
        </authorList>
    </citation>
    <scope>NUCLEOTIDE SEQUENCE [LARGE SCALE GENOMIC DNA]</scope>
    <source>
        <strain evidence="3 4">ALL</strain>
    </source>
</reference>
<accession>A0A4U8UZQ2</accession>
<gene>
    <name evidence="3" type="ORF">L596_005653</name>
</gene>
<comment type="caution">
    <text evidence="3">The sequence shown here is derived from an EMBL/GenBank/DDBJ whole genome shotgun (WGS) entry which is preliminary data.</text>
</comment>
<name>A0A4U8UZQ2_STECR</name>
<dbReference type="EMBL" id="AZBU02000001">
    <property type="protein sequence ID" value="TMS39066.1"/>
    <property type="molecule type" value="Genomic_DNA"/>
</dbReference>
<dbReference type="InterPro" id="IPR019007">
    <property type="entry name" value="Wbp11/ELF5/Saf1_N"/>
</dbReference>
<sequence length="355" mass="39630">MGRNNKAGRVMNPADRERKQMRQKELKRNKKQRTMVRQAIVKARNPSELLESVRKLDDQEFDISSEFPKAVIAEKRNKLLCSFKEIINMHRNDKNERQAKQLEGMLRVYNEERADRENHYRAAKFAAMEDPNAIPLPTGTGYMDPNVAMTPQGMAFPLTMPQRSILKKPLQKSVVHSTPPGPPCSLAPVLSDSEDEDHEDSSRRGRVRFGGKETRVYNDDVSEDNYEPVEVPASIFSGQRAMGVPLPPGLAPPPPRPNFGGPPVSRFSYGVPVGPPQSVISADPEVRGEATISAGPQMRDMRGEATRFVPTTLRVNRQKSKAVPPRLPPKPAASSEGKSTDEAYADFMKEIEGFM</sequence>
<feature type="region of interest" description="Disordered" evidence="1">
    <location>
        <begin position="169"/>
        <end position="207"/>
    </location>
</feature>
<evidence type="ECO:0000259" key="2">
    <source>
        <dbReference type="Pfam" id="PF09429"/>
    </source>
</evidence>
<dbReference type="Proteomes" id="UP000298663">
    <property type="component" value="Unassembled WGS sequence"/>
</dbReference>
<feature type="region of interest" description="Disordered" evidence="1">
    <location>
        <begin position="1"/>
        <end position="35"/>
    </location>
</feature>
<feature type="compositionally biased region" description="Basic and acidic residues" evidence="1">
    <location>
        <begin position="14"/>
        <end position="26"/>
    </location>
</feature>
<evidence type="ECO:0000313" key="3">
    <source>
        <dbReference type="EMBL" id="TMS39066.1"/>
    </source>
</evidence>
<evidence type="ECO:0000313" key="4">
    <source>
        <dbReference type="Proteomes" id="UP000298663"/>
    </source>
</evidence>
<dbReference type="Pfam" id="PF09429">
    <property type="entry name" value="Wbp11"/>
    <property type="match status" value="1"/>
</dbReference>
<keyword evidence="4" id="KW-1185">Reference proteome</keyword>
<dbReference type="AlphaFoldDB" id="A0A4U8UZQ2"/>
<feature type="domain" description="Wbp11/ELF5/Saf1 N-terminal" evidence="2">
    <location>
        <begin position="8"/>
        <end position="62"/>
    </location>
</feature>